<keyword evidence="1" id="KW-0472">Membrane</keyword>
<keyword evidence="1" id="KW-1133">Transmembrane helix</keyword>
<reference evidence="2" key="1">
    <citation type="submission" date="2021-04" db="EMBL/GenBank/DDBJ databases">
        <authorList>
            <person name="Vanwijnsberghe S."/>
        </authorList>
    </citation>
    <scope>NUCLEOTIDE SEQUENCE</scope>
    <source>
        <strain evidence="2">LMG 31841</strain>
    </source>
</reference>
<accession>A0A9N8S2D7</accession>
<comment type="caution">
    <text evidence="2">The sequence shown here is derived from an EMBL/GenBank/DDBJ whole genome shotgun (WGS) entry which is preliminary data.</text>
</comment>
<protein>
    <submittedName>
        <fullName evidence="2">Uncharacterized protein</fullName>
    </submittedName>
</protein>
<evidence type="ECO:0000313" key="3">
    <source>
        <dbReference type="Proteomes" id="UP000789704"/>
    </source>
</evidence>
<dbReference type="RefSeq" id="WP_228883850.1">
    <property type="nucleotide sequence ID" value="NZ_CAJQZC010000017.1"/>
</dbReference>
<gene>
    <name evidence="2" type="ORF">LMG31841_05676</name>
</gene>
<name>A0A9N8S2D7_9BURK</name>
<dbReference type="Proteomes" id="UP000789704">
    <property type="component" value="Unassembled WGS sequence"/>
</dbReference>
<feature type="transmembrane region" description="Helical" evidence="1">
    <location>
        <begin position="47"/>
        <end position="69"/>
    </location>
</feature>
<organism evidence="2 3">
    <name type="scientific">Paraburkholderia saeva</name>
    <dbReference type="NCBI Taxonomy" id="2777537"/>
    <lineage>
        <taxon>Bacteria</taxon>
        <taxon>Pseudomonadati</taxon>
        <taxon>Pseudomonadota</taxon>
        <taxon>Betaproteobacteria</taxon>
        <taxon>Burkholderiales</taxon>
        <taxon>Burkholderiaceae</taxon>
        <taxon>Paraburkholderia</taxon>
    </lineage>
</organism>
<evidence type="ECO:0000313" key="2">
    <source>
        <dbReference type="EMBL" id="CAG4927248.1"/>
    </source>
</evidence>
<evidence type="ECO:0000256" key="1">
    <source>
        <dbReference type="SAM" id="Phobius"/>
    </source>
</evidence>
<feature type="transmembrane region" description="Helical" evidence="1">
    <location>
        <begin position="166"/>
        <end position="193"/>
    </location>
</feature>
<sequence>MTPLDLSTSPGWTWVVVAGLGTFHGLNPAMGWLFAVALGLYQRSRRVVLLSLVPIALGHAMAAACVLAAGLSLSMSIDHHALNRICGVILIGWAAWHALRGHRVRSRVGMQVKFAGLTAWSFVMSSVHGAGLMLIPALLPVCDGLAGDSSTLPSSASGLLTGVGPVVTVAVTALMIHTVAMLLTTGIVSLLVFDRFGLAFLRTKWVNVDLLWTASLAGCGIVQLGM</sequence>
<dbReference type="AlphaFoldDB" id="A0A9N8S2D7"/>
<proteinExistence type="predicted"/>
<keyword evidence="3" id="KW-1185">Reference proteome</keyword>
<dbReference type="EMBL" id="CAJQZC010000017">
    <property type="protein sequence ID" value="CAG4927248.1"/>
    <property type="molecule type" value="Genomic_DNA"/>
</dbReference>
<feature type="transmembrane region" description="Helical" evidence="1">
    <location>
        <begin position="81"/>
        <end position="99"/>
    </location>
</feature>
<keyword evidence="1" id="KW-0812">Transmembrane</keyword>
<feature type="transmembrane region" description="Helical" evidence="1">
    <location>
        <begin position="120"/>
        <end position="146"/>
    </location>
</feature>
<feature type="transmembrane region" description="Helical" evidence="1">
    <location>
        <begin position="12"/>
        <end position="40"/>
    </location>
</feature>